<evidence type="ECO:0000313" key="3">
    <source>
        <dbReference type="Proteomes" id="UP000076761"/>
    </source>
</evidence>
<dbReference type="Proteomes" id="UP000076761">
    <property type="component" value="Unassembled WGS sequence"/>
</dbReference>
<keyword evidence="3" id="KW-1185">Reference proteome</keyword>
<evidence type="ECO:0000256" key="1">
    <source>
        <dbReference type="SAM" id="MobiDB-lite"/>
    </source>
</evidence>
<feature type="region of interest" description="Disordered" evidence="1">
    <location>
        <begin position="1"/>
        <end position="32"/>
    </location>
</feature>
<feature type="compositionally biased region" description="Basic and acidic residues" evidence="1">
    <location>
        <begin position="75"/>
        <end position="86"/>
    </location>
</feature>
<dbReference type="OrthoDB" id="2799468at2759"/>
<name>A0A165NES6_9AGAM</name>
<feature type="region of interest" description="Disordered" evidence="1">
    <location>
        <begin position="62"/>
        <end position="86"/>
    </location>
</feature>
<gene>
    <name evidence="2" type="ORF">NEOLEDRAFT_1245733</name>
</gene>
<dbReference type="AlphaFoldDB" id="A0A165NES6"/>
<reference evidence="2 3" key="1">
    <citation type="journal article" date="2016" name="Mol. Biol. Evol.">
        <title>Comparative Genomics of Early-Diverging Mushroom-Forming Fungi Provides Insights into the Origins of Lignocellulose Decay Capabilities.</title>
        <authorList>
            <person name="Nagy L.G."/>
            <person name="Riley R."/>
            <person name="Tritt A."/>
            <person name="Adam C."/>
            <person name="Daum C."/>
            <person name="Floudas D."/>
            <person name="Sun H."/>
            <person name="Yadav J.S."/>
            <person name="Pangilinan J."/>
            <person name="Larsson K.H."/>
            <person name="Matsuura K."/>
            <person name="Barry K."/>
            <person name="Labutti K."/>
            <person name="Kuo R."/>
            <person name="Ohm R.A."/>
            <person name="Bhattacharya S.S."/>
            <person name="Shirouzu T."/>
            <person name="Yoshinaga Y."/>
            <person name="Martin F.M."/>
            <person name="Grigoriev I.V."/>
            <person name="Hibbett D.S."/>
        </authorList>
    </citation>
    <scope>NUCLEOTIDE SEQUENCE [LARGE SCALE GENOMIC DNA]</scope>
    <source>
        <strain evidence="2 3">HHB14362 ss-1</strain>
    </source>
</reference>
<accession>A0A165NES6</accession>
<dbReference type="STRING" id="1314782.A0A165NES6"/>
<dbReference type="EMBL" id="KV425638">
    <property type="protein sequence ID" value="KZT19541.1"/>
    <property type="molecule type" value="Genomic_DNA"/>
</dbReference>
<evidence type="ECO:0000313" key="2">
    <source>
        <dbReference type="EMBL" id="KZT19541.1"/>
    </source>
</evidence>
<organism evidence="2 3">
    <name type="scientific">Neolentinus lepideus HHB14362 ss-1</name>
    <dbReference type="NCBI Taxonomy" id="1314782"/>
    <lineage>
        <taxon>Eukaryota</taxon>
        <taxon>Fungi</taxon>
        <taxon>Dikarya</taxon>
        <taxon>Basidiomycota</taxon>
        <taxon>Agaricomycotina</taxon>
        <taxon>Agaricomycetes</taxon>
        <taxon>Gloeophyllales</taxon>
        <taxon>Gloeophyllaceae</taxon>
        <taxon>Neolentinus</taxon>
    </lineage>
</organism>
<sequence length="115" mass="12714">MSEQGEPKARRGRRDSRGSQSSVSHLNPTSLTGFAAKIDLEKRSAEEARRLMCKEHKIFGYRSPGSPAVEAQSTAEKHPEGVSSKKELNCREFRKVALEDTVPIQAEHVSQLPGL</sequence>
<proteinExistence type="predicted"/>
<dbReference type="InParanoid" id="A0A165NES6"/>
<protein>
    <submittedName>
        <fullName evidence="2">Uncharacterized protein</fullName>
    </submittedName>
</protein>